<comment type="caution">
    <text evidence="1">The sequence shown here is derived from an EMBL/GenBank/DDBJ whole genome shotgun (WGS) entry which is preliminary data.</text>
</comment>
<organism evidence="1 2">
    <name type="scientific">Rhizobium helianthi</name>
    <dbReference type="NCBI Taxonomy" id="1132695"/>
    <lineage>
        <taxon>Bacteria</taxon>
        <taxon>Pseudomonadati</taxon>
        <taxon>Pseudomonadota</taxon>
        <taxon>Alphaproteobacteria</taxon>
        <taxon>Hyphomicrobiales</taxon>
        <taxon>Rhizobiaceae</taxon>
        <taxon>Rhizobium/Agrobacterium group</taxon>
        <taxon>Rhizobium</taxon>
    </lineage>
</organism>
<evidence type="ECO:0000313" key="2">
    <source>
        <dbReference type="Proteomes" id="UP001597322"/>
    </source>
</evidence>
<gene>
    <name evidence="1" type="ORF">ACFSE1_06035</name>
</gene>
<dbReference type="RefSeq" id="WP_377397890.1">
    <property type="nucleotide sequence ID" value="NZ_JBHUEQ010000007.1"/>
</dbReference>
<name>A0ABW4M3E4_9HYPH</name>
<proteinExistence type="predicted"/>
<sequence length="103" mass="11420">MNAPSLFVLAYLDGKVLKRAITVRSRDNVEFRKRRIDFERTIKVGFELFCCQLCRPSLQLALDSNSISGGGSIANADDVYAILPRPMASISLDMTVTELLAPQ</sequence>
<dbReference type="Proteomes" id="UP001597322">
    <property type="component" value="Unassembled WGS sequence"/>
</dbReference>
<protein>
    <submittedName>
        <fullName evidence="1">Uncharacterized protein</fullName>
    </submittedName>
</protein>
<accession>A0ABW4M3E4</accession>
<evidence type="ECO:0000313" key="1">
    <source>
        <dbReference type="EMBL" id="MFD1745020.1"/>
    </source>
</evidence>
<dbReference type="EMBL" id="JBHUEQ010000007">
    <property type="protein sequence ID" value="MFD1745020.1"/>
    <property type="molecule type" value="Genomic_DNA"/>
</dbReference>
<keyword evidence="2" id="KW-1185">Reference proteome</keyword>
<reference evidence="2" key="1">
    <citation type="journal article" date="2019" name="Int. J. Syst. Evol. Microbiol.">
        <title>The Global Catalogue of Microorganisms (GCM) 10K type strain sequencing project: providing services to taxonomists for standard genome sequencing and annotation.</title>
        <authorList>
            <consortium name="The Broad Institute Genomics Platform"/>
            <consortium name="The Broad Institute Genome Sequencing Center for Infectious Disease"/>
            <person name="Wu L."/>
            <person name="Ma J."/>
        </authorList>
    </citation>
    <scope>NUCLEOTIDE SEQUENCE [LARGE SCALE GENOMIC DNA]</scope>
    <source>
        <strain evidence="2">CG52</strain>
    </source>
</reference>